<feature type="region of interest" description="Disordered" evidence="9">
    <location>
        <begin position="140"/>
        <end position="163"/>
    </location>
</feature>
<evidence type="ECO:0000256" key="3">
    <source>
        <dbReference type="ARBA" id="ARBA00009561"/>
    </source>
</evidence>
<reference evidence="11 12" key="1">
    <citation type="journal article" date="2018" name="Sci. Data">
        <title>The draft genome sequence of cork oak.</title>
        <authorList>
            <person name="Ramos A.M."/>
            <person name="Usie A."/>
            <person name="Barbosa P."/>
            <person name="Barros P.M."/>
            <person name="Capote T."/>
            <person name="Chaves I."/>
            <person name="Simoes F."/>
            <person name="Abreu I."/>
            <person name="Carrasquinho I."/>
            <person name="Faro C."/>
            <person name="Guimaraes J.B."/>
            <person name="Mendonca D."/>
            <person name="Nobrega F."/>
            <person name="Rodrigues L."/>
            <person name="Saibo N.J.M."/>
            <person name="Varela M.C."/>
            <person name="Egas C."/>
            <person name="Matos J."/>
            <person name="Miguel C.M."/>
            <person name="Oliveira M.M."/>
            <person name="Ricardo C.P."/>
            <person name="Goncalves S."/>
        </authorList>
    </citation>
    <scope>NUCLEOTIDE SEQUENCE [LARGE SCALE GENOMIC DNA]</scope>
    <source>
        <strain evidence="12">cv. HL8</strain>
    </source>
</reference>
<keyword evidence="8 10" id="KW-0472">Membrane</keyword>
<gene>
    <name evidence="11" type="primary">OST3B_8</name>
    <name evidence="11" type="ORF">CFP56_006104</name>
</gene>
<proteinExistence type="inferred from homology"/>
<feature type="transmembrane region" description="Helical" evidence="10">
    <location>
        <begin position="69"/>
        <end position="87"/>
    </location>
</feature>
<evidence type="ECO:0000256" key="8">
    <source>
        <dbReference type="ARBA" id="ARBA00023136"/>
    </source>
</evidence>
<keyword evidence="12" id="KW-1185">Reference proteome</keyword>
<keyword evidence="5" id="KW-0732">Signal</keyword>
<sequence>MDQGDFSRLAESMADFVQAKTKLNVGLIHRPPFLSTWQLGFNVVATLVWIPFAIKKIVKGKTLLHDPKLWLTGLVFDYFFSFLFGFGSQQTQSNPAPTISFSKPKSKEKAEEVIENQAGEPELGIVKQGLAFHDLLDREGDPNQGRDHVEAQLPGGEERGPVNQTDVELGLGLDEIGHRLGESREIALVHLLRLLRGLVRSDEADVSKVKAYLGDGYNGLASMKLHSTLSCL</sequence>
<evidence type="ECO:0000256" key="9">
    <source>
        <dbReference type="SAM" id="MobiDB-lite"/>
    </source>
</evidence>
<comment type="caution">
    <text evidence="11">The sequence shown here is derived from an EMBL/GenBank/DDBJ whole genome shotgun (WGS) entry which is preliminary data.</text>
</comment>
<evidence type="ECO:0000313" key="12">
    <source>
        <dbReference type="Proteomes" id="UP000237347"/>
    </source>
</evidence>
<keyword evidence="6" id="KW-0256">Endoplasmic reticulum</keyword>
<protein>
    <submittedName>
        <fullName evidence="11">Dolichyl-diphosphooligosaccharide--protein glycosyltransferase subunit 3b</fullName>
    </submittedName>
</protein>
<name>A0AAW0LAK1_QUESU</name>
<organism evidence="11 12">
    <name type="scientific">Quercus suber</name>
    <name type="common">Cork oak</name>
    <dbReference type="NCBI Taxonomy" id="58331"/>
    <lineage>
        <taxon>Eukaryota</taxon>
        <taxon>Viridiplantae</taxon>
        <taxon>Streptophyta</taxon>
        <taxon>Embryophyta</taxon>
        <taxon>Tracheophyta</taxon>
        <taxon>Spermatophyta</taxon>
        <taxon>Magnoliopsida</taxon>
        <taxon>eudicotyledons</taxon>
        <taxon>Gunneridae</taxon>
        <taxon>Pentapetalae</taxon>
        <taxon>rosids</taxon>
        <taxon>fabids</taxon>
        <taxon>Fagales</taxon>
        <taxon>Fagaceae</taxon>
        <taxon>Quercus</taxon>
    </lineage>
</organism>
<evidence type="ECO:0000256" key="1">
    <source>
        <dbReference type="ARBA" id="ARBA00002791"/>
    </source>
</evidence>
<dbReference type="GO" id="GO:0018279">
    <property type="term" value="P:protein N-linked glycosylation via asparagine"/>
    <property type="evidence" value="ECO:0007669"/>
    <property type="project" value="TreeGrafter"/>
</dbReference>
<feature type="compositionally biased region" description="Basic and acidic residues" evidence="9">
    <location>
        <begin position="140"/>
        <end position="160"/>
    </location>
</feature>
<evidence type="ECO:0000256" key="6">
    <source>
        <dbReference type="ARBA" id="ARBA00022824"/>
    </source>
</evidence>
<dbReference type="InterPro" id="IPR021149">
    <property type="entry name" value="OligosaccharylTrfase_OST3/OST6"/>
</dbReference>
<evidence type="ECO:0000256" key="10">
    <source>
        <dbReference type="SAM" id="Phobius"/>
    </source>
</evidence>
<dbReference type="PANTHER" id="PTHR12692">
    <property type="entry name" value="DOLICHYL-DIPHOSPHOOLIGOSACCHARIDE--PROTEIN GLYCOSYLTRANSFERASE-RELATED"/>
    <property type="match status" value="1"/>
</dbReference>
<evidence type="ECO:0000256" key="5">
    <source>
        <dbReference type="ARBA" id="ARBA00022729"/>
    </source>
</evidence>
<accession>A0AAW0LAK1</accession>
<keyword evidence="4 10" id="KW-0812">Transmembrane</keyword>
<dbReference type="Proteomes" id="UP000237347">
    <property type="component" value="Unassembled WGS sequence"/>
</dbReference>
<comment type="function">
    <text evidence="1">Subunit of the oligosaccharyl transferase (OST) complex that catalyzes the initial transfer of a defined glycan (Glc(3)Man(9)GlcNAc(2) in eukaryotes) from the lipid carrier dolichol-pyrophosphate to an asparagine residue within an Asn-X-Ser/Thr consensus motif in nascent polypeptide chains, the first step in protein N-glycosylation. N-glycosylation occurs cotranslationally and the complex associates with the Sec61 complex at the channel-forming translocon complex that mediates protein translocation across the endoplasmic reticulum (ER). All subunits are required for a maximal enzyme activity.</text>
</comment>
<evidence type="ECO:0000256" key="4">
    <source>
        <dbReference type="ARBA" id="ARBA00022692"/>
    </source>
</evidence>
<evidence type="ECO:0000256" key="2">
    <source>
        <dbReference type="ARBA" id="ARBA00004477"/>
    </source>
</evidence>
<dbReference type="AlphaFoldDB" id="A0AAW0LAK1"/>
<dbReference type="EMBL" id="PKMF04000134">
    <property type="protein sequence ID" value="KAK7847883.1"/>
    <property type="molecule type" value="Genomic_DNA"/>
</dbReference>
<feature type="transmembrane region" description="Helical" evidence="10">
    <location>
        <begin position="39"/>
        <end position="57"/>
    </location>
</feature>
<comment type="subcellular location">
    <subcellularLocation>
        <location evidence="2">Endoplasmic reticulum membrane</location>
        <topology evidence="2">Multi-pass membrane protein</topology>
    </subcellularLocation>
</comment>
<dbReference type="GO" id="GO:0008250">
    <property type="term" value="C:oligosaccharyltransferase complex"/>
    <property type="evidence" value="ECO:0007669"/>
    <property type="project" value="TreeGrafter"/>
</dbReference>
<keyword evidence="7 10" id="KW-1133">Transmembrane helix</keyword>
<dbReference type="PANTHER" id="PTHR12692:SF0">
    <property type="entry name" value="GH11935P"/>
    <property type="match status" value="1"/>
</dbReference>
<evidence type="ECO:0000313" key="11">
    <source>
        <dbReference type="EMBL" id="KAK7847883.1"/>
    </source>
</evidence>
<comment type="similarity">
    <text evidence="3">Belongs to the OST3/OST6 family.</text>
</comment>
<dbReference type="Pfam" id="PF04756">
    <property type="entry name" value="OST3_OST6"/>
    <property type="match status" value="1"/>
</dbReference>
<evidence type="ECO:0000256" key="7">
    <source>
        <dbReference type="ARBA" id="ARBA00022989"/>
    </source>
</evidence>